<accession>A0ABN4DI50</accession>
<dbReference type="InterPro" id="IPR016160">
    <property type="entry name" value="Ald_DH_CS_CYS"/>
</dbReference>
<evidence type="ECO:0000256" key="3">
    <source>
        <dbReference type="ARBA" id="ARBA00023002"/>
    </source>
</evidence>
<dbReference type="InterPro" id="IPR015590">
    <property type="entry name" value="Aldehyde_DH_dom"/>
</dbReference>
<keyword evidence="3" id="KW-0560">Oxidoreductase</keyword>
<name>A0ABN4DI50_9CORY</name>
<dbReference type="PIRSF" id="PIRSF000197">
    <property type="entry name" value="Bifunct_PutA"/>
    <property type="match status" value="1"/>
</dbReference>
<keyword evidence="10" id="KW-1185">Reference proteome</keyword>
<feature type="region of interest" description="Disordered" evidence="6">
    <location>
        <begin position="471"/>
        <end position="503"/>
    </location>
</feature>
<dbReference type="Gene3D" id="3.40.605.10">
    <property type="entry name" value="Aldehyde Dehydrogenase, Chain A, domain 1"/>
    <property type="match status" value="1"/>
</dbReference>
<evidence type="ECO:0000256" key="1">
    <source>
        <dbReference type="ARBA" id="ARBA00004786"/>
    </source>
</evidence>
<dbReference type="PANTHER" id="PTHR42862:SF1">
    <property type="entry name" value="DELTA-1-PYRROLINE-5-CARBOXYLATE DEHYDROGENASE 2, ISOFORM A-RELATED"/>
    <property type="match status" value="1"/>
</dbReference>
<dbReference type="RefSeq" id="WP_038606854.1">
    <property type="nucleotide sequence ID" value="NZ_CP008944.1"/>
</dbReference>
<protein>
    <recommendedName>
        <fullName evidence="2">L-glutamate gamma-semialdehyde dehydrogenase</fullName>
        <ecNumber evidence="2">1.2.1.88</ecNumber>
    </recommendedName>
</protein>
<feature type="domain" description="Proline dehydrogenase" evidence="8">
    <location>
        <begin position="146"/>
        <end position="437"/>
    </location>
</feature>
<keyword evidence="4" id="KW-0520">NAD</keyword>
<comment type="pathway">
    <text evidence="1">Amino-acid degradation; L-proline degradation into L-glutamate; L-glutamate from L-proline: step 2/2.</text>
</comment>
<evidence type="ECO:0000256" key="5">
    <source>
        <dbReference type="ARBA" id="ARBA00048142"/>
    </source>
</evidence>
<feature type="domain" description="Aldehyde dehydrogenase" evidence="7">
    <location>
        <begin position="528"/>
        <end position="945"/>
    </location>
</feature>
<dbReference type="InterPro" id="IPR002872">
    <property type="entry name" value="Proline_DH_dom"/>
</dbReference>
<organism evidence="9 10">
    <name type="scientific">Corynebacterium atypicum</name>
    <dbReference type="NCBI Taxonomy" id="191610"/>
    <lineage>
        <taxon>Bacteria</taxon>
        <taxon>Bacillati</taxon>
        <taxon>Actinomycetota</taxon>
        <taxon>Actinomycetes</taxon>
        <taxon>Mycobacteriales</taxon>
        <taxon>Corynebacteriaceae</taxon>
        <taxon>Corynebacterium</taxon>
    </lineage>
</organism>
<dbReference type="Pfam" id="PF00171">
    <property type="entry name" value="Aldedh"/>
    <property type="match status" value="1"/>
</dbReference>
<reference evidence="9 10" key="1">
    <citation type="submission" date="2014-07" db="EMBL/GenBank/DDBJ databases">
        <title>Complete genome sequence of Corynebacterium atypicum DSM 44849: identifiction of the mycolic acid biosynthesis genes.</title>
        <authorList>
            <person name="Tippelt A."/>
            <person name="Mollmann S."/>
            <person name="Albersmeier A."/>
            <person name="Jaenicke S."/>
            <person name="Ruckert C."/>
            <person name="Tauch A."/>
        </authorList>
    </citation>
    <scope>NUCLEOTIDE SEQUENCE [LARGE SCALE GENOMIC DNA]</scope>
    <source>
        <strain evidence="9 10">R2070</strain>
    </source>
</reference>
<dbReference type="EMBL" id="CP008944">
    <property type="protein sequence ID" value="AIG64739.1"/>
    <property type="molecule type" value="Genomic_DNA"/>
</dbReference>
<dbReference type="InterPro" id="IPR016162">
    <property type="entry name" value="Ald_DH_N"/>
</dbReference>
<sequence>MTTPATSQPERPQPPANSADIDALIPEAIALAHHWLSSTQGQDTGSEARAAEQLSAILRDPSGMRFTMDFVDRVARPADDRAAAHALRTVTAEASPEFLSNVDNALLTLGAQAGRLAPHLVMPLARARMRQMVSHLVMDVTGRPLKKRLETARERGEQLNLNLLGEMVLGEAEAKDRTRRTIELINNPLVEYVSVKASSLCAKLQHWDHEGSLERLRDRLRPVYRAARDRSPRVFVNLDMEEYHDLELTLDLFTSILTEPEFHDLEAGIVLQAYLPDTAPALERLIEFARARHAAGGAPIKVRLVKGANLSMEKVTAELSNWTQAPYPAKPFADANYYRLLDLALQPENADCLRVGVATRNLFTAAMAYKLGQKRGVLHQLDAEMLQGMAPAQTRAIHATFSRMILYTPVVRTEDFDVAVSYLIRRLEENSDPENFLYALFAPDAEGPGTAAIDQQEEVFAQAATARWRTPMGPRRTQDRTQESGRQAAHRGGFANEPDTDSTLPANRRWAKHWLAADLPEPPTEVTDTEIIDAAVAKARQLGAAWGSQPASRRAEVLGVLGDALADHRGALIAAMTQEAGKTIDQADPEVSEAVDFLSYYAYCARSLDSLAAEFRPRRLTLVVPPWNFPVAIPTGGIAASLAAGSAVIIKPAPQVTRCAQVIVRALREALERAGEDPDLVQLVLTDEGDAGRHLISHEGVDQVILTGASDTAALFRSWRPDLDLQAETSGKNALIITPFADPDLAIQDLTNSAFGHAGQKCSAASLAIIVGSEAPAKRLIGQLVDSVSTLVVGPGAELKTTMNGIIEPPGEKLHRGLTTLEPGETWLVEPKQLDEDGLLWRPGVRDNVRPGSWFHMHECFGPVLGIMRAETLDEAIEWQNSTGFGLTGGIHSLDDAEVAHWIDSVEVGNAYVNRGITGAIVQRQPFGGWKNSSVGPGAKAGGPNYVAQLGDWVDREGLLEEAASAGPEAAVDLVPQVAAELRAAESYGLEPEELDWLRLAARLDEKAWRREFGVEHDPAALKCEANIFRYRKLLQPLIVYVGAGASLRDVVREKLAALRTGSPVTWVAAPGVAETAATAGIPVRAATPEQVAGLIAGQDSARVRVLGSVPEILHTTAARHGAVILDAPVVAEGRRELLPFLLEQAISVTMHRFGLATNTGKVRADL</sequence>
<dbReference type="Gene3D" id="3.40.309.10">
    <property type="entry name" value="Aldehyde Dehydrogenase, Chain A, domain 2"/>
    <property type="match status" value="1"/>
</dbReference>
<evidence type="ECO:0000313" key="9">
    <source>
        <dbReference type="EMBL" id="AIG64739.1"/>
    </source>
</evidence>
<dbReference type="Pfam" id="PF01619">
    <property type="entry name" value="Pro_dh"/>
    <property type="match status" value="1"/>
</dbReference>
<evidence type="ECO:0000256" key="4">
    <source>
        <dbReference type="ARBA" id="ARBA00023027"/>
    </source>
</evidence>
<dbReference type="Proteomes" id="UP000028504">
    <property type="component" value="Chromosome"/>
</dbReference>
<dbReference type="EC" id="1.2.1.88" evidence="2"/>
<dbReference type="InterPro" id="IPR025703">
    <property type="entry name" value="Bifunct_PutA"/>
</dbReference>
<evidence type="ECO:0000256" key="6">
    <source>
        <dbReference type="SAM" id="MobiDB-lite"/>
    </source>
</evidence>
<proteinExistence type="predicted"/>
<evidence type="ECO:0000313" key="10">
    <source>
        <dbReference type="Proteomes" id="UP000028504"/>
    </source>
</evidence>
<evidence type="ECO:0000259" key="8">
    <source>
        <dbReference type="Pfam" id="PF01619"/>
    </source>
</evidence>
<dbReference type="InterPro" id="IPR050485">
    <property type="entry name" value="Proline_metab_enzyme"/>
</dbReference>
<dbReference type="SUPFAM" id="SSF51730">
    <property type="entry name" value="FAD-linked oxidoreductase"/>
    <property type="match status" value="1"/>
</dbReference>
<evidence type="ECO:0000256" key="2">
    <source>
        <dbReference type="ARBA" id="ARBA00012884"/>
    </source>
</evidence>
<dbReference type="PROSITE" id="PS00070">
    <property type="entry name" value="ALDEHYDE_DEHYDR_CYS"/>
    <property type="match status" value="1"/>
</dbReference>
<dbReference type="InterPro" id="IPR029041">
    <property type="entry name" value="FAD-linked_oxidoreductase-like"/>
</dbReference>
<evidence type="ECO:0000259" key="7">
    <source>
        <dbReference type="Pfam" id="PF00171"/>
    </source>
</evidence>
<dbReference type="SUPFAM" id="SSF53720">
    <property type="entry name" value="ALDH-like"/>
    <property type="match status" value="1"/>
</dbReference>
<gene>
    <name evidence="9" type="ORF">CATYP_09435</name>
</gene>
<comment type="catalytic activity">
    <reaction evidence="5">
        <text>L-glutamate 5-semialdehyde + NAD(+) + H2O = L-glutamate + NADH + 2 H(+)</text>
        <dbReference type="Rhea" id="RHEA:30235"/>
        <dbReference type="ChEBI" id="CHEBI:15377"/>
        <dbReference type="ChEBI" id="CHEBI:15378"/>
        <dbReference type="ChEBI" id="CHEBI:29985"/>
        <dbReference type="ChEBI" id="CHEBI:57540"/>
        <dbReference type="ChEBI" id="CHEBI:57945"/>
        <dbReference type="ChEBI" id="CHEBI:58066"/>
        <dbReference type="EC" id="1.2.1.88"/>
    </reaction>
</comment>
<dbReference type="InterPro" id="IPR016161">
    <property type="entry name" value="Ald_DH/histidinol_DH"/>
</dbReference>
<dbReference type="InterPro" id="IPR016163">
    <property type="entry name" value="Ald_DH_C"/>
</dbReference>
<dbReference type="Gene3D" id="3.20.20.220">
    <property type="match status" value="1"/>
</dbReference>
<dbReference type="PANTHER" id="PTHR42862">
    <property type="entry name" value="DELTA-1-PYRROLINE-5-CARBOXYLATE DEHYDROGENASE 1, ISOFORM A-RELATED"/>
    <property type="match status" value="1"/>
</dbReference>